<dbReference type="RefSeq" id="WP_090812934.1">
    <property type="nucleotide sequence ID" value="NZ_FNKX01000005.1"/>
</dbReference>
<sequence>MSNIDWKEAFRKALIELVNAHIKSQGIRPEEAAAVFAEEANTALDHLDWKPHPQRAASEHLVAAAACLNDGRVIPVPNFDVLFPNSEAVN</sequence>
<dbReference type="Proteomes" id="UP000199365">
    <property type="component" value="Unassembled WGS sequence"/>
</dbReference>
<organism evidence="1 2">
    <name type="scientific">Paraburkholderia tuberum</name>
    <dbReference type="NCBI Taxonomy" id="157910"/>
    <lineage>
        <taxon>Bacteria</taxon>
        <taxon>Pseudomonadati</taxon>
        <taxon>Pseudomonadota</taxon>
        <taxon>Betaproteobacteria</taxon>
        <taxon>Burkholderiales</taxon>
        <taxon>Burkholderiaceae</taxon>
        <taxon>Paraburkholderia</taxon>
    </lineage>
</organism>
<gene>
    <name evidence="1" type="ORF">SAMN05445850_8249</name>
</gene>
<keyword evidence="2" id="KW-1185">Reference proteome</keyword>
<dbReference type="AlphaFoldDB" id="A0A1H1KL83"/>
<name>A0A1H1KL83_9BURK</name>
<dbReference type="EMBL" id="FNKX01000005">
    <property type="protein sequence ID" value="SDR62535.1"/>
    <property type="molecule type" value="Genomic_DNA"/>
</dbReference>
<reference evidence="2" key="1">
    <citation type="submission" date="2016-10" db="EMBL/GenBank/DDBJ databases">
        <authorList>
            <person name="Varghese N."/>
            <person name="Submissions S."/>
        </authorList>
    </citation>
    <scope>NUCLEOTIDE SEQUENCE [LARGE SCALE GENOMIC DNA]</scope>
    <source>
        <strain evidence="2">DUS833</strain>
    </source>
</reference>
<proteinExistence type="predicted"/>
<evidence type="ECO:0000313" key="1">
    <source>
        <dbReference type="EMBL" id="SDR62535.1"/>
    </source>
</evidence>
<evidence type="ECO:0000313" key="2">
    <source>
        <dbReference type="Proteomes" id="UP000199365"/>
    </source>
</evidence>
<accession>A0A1H1KL83</accession>
<protein>
    <submittedName>
        <fullName evidence="1">Uncharacterized protein</fullName>
    </submittedName>
</protein>